<name>A0A9W9I8P8_9EURO</name>
<dbReference type="AlphaFoldDB" id="A0A9W9I8P8"/>
<dbReference type="GO" id="GO:0042393">
    <property type="term" value="F:histone binding"/>
    <property type="evidence" value="ECO:0007669"/>
    <property type="project" value="TreeGrafter"/>
</dbReference>
<feature type="region of interest" description="Disordered" evidence="4">
    <location>
        <begin position="398"/>
        <end position="455"/>
    </location>
</feature>
<reference evidence="6" key="2">
    <citation type="journal article" date="2023" name="IMA Fungus">
        <title>Comparative genomic study of the Penicillium genus elucidates a diverse pangenome and 15 lateral gene transfer events.</title>
        <authorList>
            <person name="Petersen C."/>
            <person name="Sorensen T."/>
            <person name="Nielsen M.R."/>
            <person name="Sondergaard T.E."/>
            <person name="Sorensen J.L."/>
            <person name="Fitzpatrick D.A."/>
            <person name="Frisvad J.C."/>
            <person name="Nielsen K.L."/>
        </authorList>
    </citation>
    <scope>NUCLEOTIDE SEQUENCE</scope>
    <source>
        <strain evidence="6">IBT 21917</strain>
    </source>
</reference>
<feature type="compositionally biased region" description="Polar residues" evidence="4">
    <location>
        <begin position="123"/>
        <end position="134"/>
    </location>
</feature>
<feature type="coiled-coil region" evidence="3">
    <location>
        <begin position="306"/>
        <end position="365"/>
    </location>
</feature>
<feature type="compositionally biased region" description="Basic and acidic residues" evidence="4">
    <location>
        <begin position="442"/>
        <end position="455"/>
    </location>
</feature>
<keyword evidence="3" id="KW-0175">Coiled coil</keyword>
<feature type="compositionally biased region" description="Low complexity" evidence="4">
    <location>
        <begin position="106"/>
        <end position="116"/>
    </location>
</feature>
<dbReference type="PANTHER" id="PTHR15081:SF1">
    <property type="entry name" value="NUCLEAR AUTOANTIGENIC SPERM PROTEIN"/>
    <property type="match status" value="1"/>
</dbReference>
<evidence type="ECO:0000256" key="2">
    <source>
        <dbReference type="ARBA" id="ARBA00022803"/>
    </source>
</evidence>
<keyword evidence="7" id="KW-1185">Reference proteome</keyword>
<accession>A0A9W9I8P8</accession>
<evidence type="ECO:0000259" key="5">
    <source>
        <dbReference type="Pfam" id="PF10516"/>
    </source>
</evidence>
<dbReference type="Proteomes" id="UP001146351">
    <property type="component" value="Unassembled WGS sequence"/>
</dbReference>
<feature type="compositionally biased region" description="Acidic residues" evidence="4">
    <location>
        <begin position="158"/>
        <end position="180"/>
    </location>
</feature>
<feature type="domain" description="Tetratricopeptide SHNi-TPR" evidence="5">
    <location>
        <begin position="226"/>
        <end position="260"/>
    </location>
</feature>
<dbReference type="Pfam" id="PF10516">
    <property type="entry name" value="SHNi-TPR"/>
    <property type="match status" value="1"/>
</dbReference>
<comment type="caution">
    <text evidence="6">The sequence shown here is derived from an EMBL/GenBank/DDBJ whole genome shotgun (WGS) entry which is preliminary data.</text>
</comment>
<dbReference type="Gene3D" id="1.25.40.10">
    <property type="entry name" value="Tetratricopeptide repeat domain"/>
    <property type="match status" value="1"/>
</dbReference>
<gene>
    <name evidence="6" type="ORF">N7492_004844</name>
</gene>
<dbReference type="GO" id="GO:0006335">
    <property type="term" value="P:DNA replication-dependent chromatin assembly"/>
    <property type="evidence" value="ECO:0007669"/>
    <property type="project" value="TreeGrafter"/>
</dbReference>
<evidence type="ECO:0000313" key="7">
    <source>
        <dbReference type="Proteomes" id="UP001146351"/>
    </source>
</evidence>
<dbReference type="GO" id="GO:0034080">
    <property type="term" value="P:CENP-A containing chromatin assembly"/>
    <property type="evidence" value="ECO:0007669"/>
    <property type="project" value="TreeGrafter"/>
</dbReference>
<dbReference type="GO" id="GO:0005654">
    <property type="term" value="C:nucleoplasm"/>
    <property type="evidence" value="ECO:0007669"/>
    <property type="project" value="TreeGrafter"/>
</dbReference>
<feature type="region of interest" description="Disordered" evidence="4">
    <location>
        <begin position="89"/>
        <end position="180"/>
    </location>
</feature>
<organism evidence="6 7">
    <name type="scientific">Penicillium capsulatum</name>
    <dbReference type="NCBI Taxonomy" id="69766"/>
    <lineage>
        <taxon>Eukaryota</taxon>
        <taxon>Fungi</taxon>
        <taxon>Dikarya</taxon>
        <taxon>Ascomycota</taxon>
        <taxon>Pezizomycotina</taxon>
        <taxon>Eurotiomycetes</taxon>
        <taxon>Eurotiomycetidae</taxon>
        <taxon>Eurotiales</taxon>
        <taxon>Aspergillaceae</taxon>
        <taxon>Penicillium</taxon>
    </lineage>
</organism>
<reference evidence="6" key="1">
    <citation type="submission" date="2022-11" db="EMBL/GenBank/DDBJ databases">
        <authorList>
            <person name="Petersen C."/>
        </authorList>
    </citation>
    <scope>NUCLEOTIDE SEQUENCE</scope>
    <source>
        <strain evidence="6">IBT 21917</strain>
    </source>
</reference>
<dbReference type="PANTHER" id="PTHR15081">
    <property type="entry name" value="NUCLEAR AUTOANTIGENIC SPERM PROTEIN NASP -RELATED"/>
    <property type="match status" value="1"/>
</dbReference>
<evidence type="ECO:0000256" key="4">
    <source>
        <dbReference type="SAM" id="MobiDB-lite"/>
    </source>
</evidence>
<dbReference type="InterPro" id="IPR051730">
    <property type="entry name" value="NASP-like"/>
</dbReference>
<protein>
    <recommendedName>
        <fullName evidence="5">Tetratricopeptide SHNi-TPR domain-containing protein</fullName>
    </recommendedName>
</protein>
<dbReference type="OrthoDB" id="5587616at2759"/>
<sequence>MADPEQPVSTDQASEAPQDKRAQLDDLIARAAAKDAAKDHNLASELYSQATELQAELNGELSHENADLLYSYGKSLYNVAVSKSDVLGSKVAGEPQGQPSKPPAPSASSAGSTQTGENLVKNAITSSMAKNATSAKEESTQSEAAQSKPFFQFTGDENFVDSDSDEEEGEAGEEEEEDDFANAFEVLDLARILYLKRLEVADGSEDAKGKSTEPSADIKHIKERLADTHDLQAEISLEAERFSDAVTDLRTALDLRYSLFSFGDPSVAECHYKLSLALEFASVQQQGNEDDEAPKTVDEAMRKEAATQMERAIESCKVRMDQEEKKLENGSNMDEDKVTATKRKIANVKEIVGDMEQRLVDLRRAPVSLEEKGQSDEAMLKGILGQIVGQSATDKKAQLDAASQKATDLSSLVRRKPGNKPAPSGGTSAGKRPATDDDAGESDSKRARVDDSGSA</sequence>
<dbReference type="InterPro" id="IPR011990">
    <property type="entry name" value="TPR-like_helical_dom_sf"/>
</dbReference>
<keyword evidence="1" id="KW-0677">Repeat</keyword>
<evidence type="ECO:0000256" key="1">
    <source>
        <dbReference type="ARBA" id="ARBA00022737"/>
    </source>
</evidence>
<dbReference type="InterPro" id="IPR019544">
    <property type="entry name" value="Tetratricopeptide_SHNi-TPR_dom"/>
</dbReference>
<evidence type="ECO:0000313" key="6">
    <source>
        <dbReference type="EMBL" id="KAJ5172251.1"/>
    </source>
</evidence>
<proteinExistence type="predicted"/>
<dbReference type="EMBL" id="JAPQKO010000003">
    <property type="protein sequence ID" value="KAJ5172251.1"/>
    <property type="molecule type" value="Genomic_DNA"/>
</dbReference>
<evidence type="ECO:0000256" key="3">
    <source>
        <dbReference type="SAM" id="Coils"/>
    </source>
</evidence>
<feature type="region of interest" description="Disordered" evidence="4">
    <location>
        <begin position="1"/>
        <end position="21"/>
    </location>
</feature>
<keyword evidence="2" id="KW-0802">TPR repeat</keyword>